<accession>M0NT39</accession>
<feature type="transmembrane region" description="Helical" evidence="2">
    <location>
        <begin position="94"/>
        <end position="115"/>
    </location>
</feature>
<dbReference type="Proteomes" id="UP000011546">
    <property type="component" value="Unassembled WGS sequence"/>
</dbReference>
<reference evidence="3 4" key="1">
    <citation type="journal article" date="2014" name="PLoS Genet.">
        <title>Phylogenetically driven sequencing of extremely halophilic archaea reveals strategies for static and dynamic osmo-response.</title>
        <authorList>
            <person name="Becker E.A."/>
            <person name="Seitzer P.M."/>
            <person name="Tritt A."/>
            <person name="Larsen D."/>
            <person name="Krusor M."/>
            <person name="Yao A.I."/>
            <person name="Wu D."/>
            <person name="Madern D."/>
            <person name="Eisen J.A."/>
            <person name="Darling A.E."/>
            <person name="Facciotti M.T."/>
        </authorList>
    </citation>
    <scope>NUCLEOTIDE SEQUENCE [LARGE SCALE GENOMIC DNA]</scope>
    <source>
        <strain evidence="3 4">JCM 14978</strain>
    </source>
</reference>
<keyword evidence="2" id="KW-0812">Transmembrane</keyword>
<evidence type="ECO:0000313" key="4">
    <source>
        <dbReference type="Proteomes" id="UP000011546"/>
    </source>
</evidence>
<dbReference type="EMBL" id="AOJH01000080">
    <property type="protein sequence ID" value="EMA60399.1"/>
    <property type="molecule type" value="Genomic_DNA"/>
</dbReference>
<organism evidence="3 4">
    <name type="scientific">Halorubrum kocurii JCM 14978</name>
    <dbReference type="NCBI Taxonomy" id="1230456"/>
    <lineage>
        <taxon>Archaea</taxon>
        <taxon>Methanobacteriati</taxon>
        <taxon>Methanobacteriota</taxon>
        <taxon>Stenosarchaea group</taxon>
        <taxon>Halobacteria</taxon>
        <taxon>Halobacteriales</taxon>
        <taxon>Haloferacaceae</taxon>
        <taxon>Halorubrum</taxon>
    </lineage>
</organism>
<evidence type="ECO:0000256" key="2">
    <source>
        <dbReference type="SAM" id="Phobius"/>
    </source>
</evidence>
<dbReference type="InterPro" id="IPR007404">
    <property type="entry name" value="YdjM-like"/>
</dbReference>
<feature type="transmembrane region" description="Helical" evidence="2">
    <location>
        <begin position="55"/>
        <end position="73"/>
    </location>
</feature>
<feature type="transmembrane region" description="Helical" evidence="2">
    <location>
        <begin position="207"/>
        <end position="224"/>
    </location>
</feature>
<keyword evidence="4" id="KW-1185">Reference proteome</keyword>
<keyword evidence="2" id="KW-1133">Transmembrane helix</keyword>
<sequence length="231" mass="25463">MVSTVVHAGFALALAAGILGDYYDRRALAVVLAVLVLPEVDSFLGPVMPGAHRTVGHNLVFPAAVAALLYYDTRLRRRSAIRDLLADRFSERSAERWIAVAWVGLFVHVFAHVALDWSHLDGVNALWPLRDRFYALNGKASISTVDGFVQTFVDVRLDPETGARQVDAGGGGTTDTVHVNNPVEPRDPREITEEPVDRRFPVANAGWRLYLIGLGLFTLVARRLQSADPRR</sequence>
<dbReference type="RefSeq" id="WP_008849322.1">
    <property type="nucleotide sequence ID" value="NZ_AOJH01000080.1"/>
</dbReference>
<evidence type="ECO:0000313" key="3">
    <source>
        <dbReference type="EMBL" id="EMA60399.1"/>
    </source>
</evidence>
<comment type="caution">
    <text evidence="3">The sequence shown here is derived from an EMBL/GenBank/DDBJ whole genome shotgun (WGS) entry which is preliminary data.</text>
</comment>
<evidence type="ECO:0000256" key="1">
    <source>
        <dbReference type="SAM" id="MobiDB-lite"/>
    </source>
</evidence>
<evidence type="ECO:0008006" key="5">
    <source>
        <dbReference type="Google" id="ProtNLM"/>
    </source>
</evidence>
<dbReference type="Pfam" id="PF04307">
    <property type="entry name" value="YdjM"/>
    <property type="match status" value="1"/>
</dbReference>
<proteinExistence type="predicted"/>
<gene>
    <name evidence="3" type="ORF">C468_13244</name>
</gene>
<keyword evidence="2" id="KW-0472">Membrane</keyword>
<dbReference type="OrthoDB" id="252570at2157"/>
<name>M0NT39_9EURY</name>
<dbReference type="AlphaFoldDB" id="M0NT39"/>
<feature type="region of interest" description="Disordered" evidence="1">
    <location>
        <begin position="163"/>
        <end position="189"/>
    </location>
</feature>
<dbReference type="STRING" id="1230456.C468_13244"/>
<protein>
    <recommendedName>
        <fullName evidence="5">Membrane-bound metal-dependent hydrolase</fullName>
    </recommendedName>
</protein>
<dbReference type="PATRIC" id="fig|1230456.3.peg.2633"/>